<feature type="compositionally biased region" description="Basic residues" evidence="1">
    <location>
        <begin position="100"/>
        <end position="110"/>
    </location>
</feature>
<dbReference type="EMBL" id="GAIX01010121">
    <property type="protein sequence ID" value="JAA82439.1"/>
    <property type="molecule type" value="Transcribed_RNA"/>
</dbReference>
<dbReference type="AlphaFoldDB" id="S4NYP0"/>
<sequence length="110" mass="12127">SGSKKGKNTKKGTKKVDENRRTTRSSFGSRSSAGSFVQNNSADETELHTIIYDNDVEQELLNDSSELVDSKNVSKPNVTIDETPDASEESEPEEVVPVKGKGKRKEKKKN</sequence>
<feature type="compositionally biased region" description="Low complexity" evidence="1">
    <location>
        <begin position="24"/>
        <end position="36"/>
    </location>
</feature>
<protein>
    <submittedName>
        <fullName evidence="2">Uncharacterized protein</fullName>
    </submittedName>
</protein>
<feature type="compositionally biased region" description="Acidic residues" evidence="1">
    <location>
        <begin position="82"/>
        <end position="94"/>
    </location>
</feature>
<name>S4NYP0_9NEOP</name>
<proteinExistence type="predicted"/>
<feature type="region of interest" description="Disordered" evidence="1">
    <location>
        <begin position="65"/>
        <end position="110"/>
    </location>
</feature>
<feature type="non-terminal residue" evidence="2">
    <location>
        <position position="1"/>
    </location>
</feature>
<accession>S4NYP0</accession>
<feature type="region of interest" description="Disordered" evidence="1">
    <location>
        <begin position="1"/>
        <end position="45"/>
    </location>
</feature>
<feature type="compositionally biased region" description="Polar residues" evidence="1">
    <location>
        <begin position="65"/>
        <end position="77"/>
    </location>
</feature>
<feature type="compositionally biased region" description="Basic residues" evidence="1">
    <location>
        <begin position="1"/>
        <end position="13"/>
    </location>
</feature>
<evidence type="ECO:0000256" key="1">
    <source>
        <dbReference type="SAM" id="MobiDB-lite"/>
    </source>
</evidence>
<organism evidence="2">
    <name type="scientific">Pararge aegeria</name>
    <name type="common">speckled wood butterfly</name>
    <dbReference type="NCBI Taxonomy" id="116150"/>
    <lineage>
        <taxon>Eukaryota</taxon>
        <taxon>Metazoa</taxon>
        <taxon>Ecdysozoa</taxon>
        <taxon>Arthropoda</taxon>
        <taxon>Hexapoda</taxon>
        <taxon>Insecta</taxon>
        <taxon>Pterygota</taxon>
        <taxon>Neoptera</taxon>
        <taxon>Endopterygota</taxon>
        <taxon>Lepidoptera</taxon>
        <taxon>Glossata</taxon>
        <taxon>Ditrysia</taxon>
        <taxon>Papilionoidea</taxon>
        <taxon>Nymphalidae</taxon>
        <taxon>Satyrinae</taxon>
        <taxon>Satyrini</taxon>
        <taxon>Parargina</taxon>
        <taxon>Pararge</taxon>
    </lineage>
</organism>
<reference evidence="2" key="2">
    <citation type="submission" date="2013-05" db="EMBL/GenBank/DDBJ databases">
        <authorList>
            <person name="Carter J.-M."/>
            <person name="Baker S.C."/>
            <person name="Pink R."/>
            <person name="Carter D.R.F."/>
            <person name="Collins A."/>
            <person name="Tomlin J."/>
            <person name="Gibbs M."/>
            <person name="Breuker C.J."/>
        </authorList>
    </citation>
    <scope>NUCLEOTIDE SEQUENCE</scope>
    <source>
        <tissue evidence="2">Ovary</tissue>
    </source>
</reference>
<reference evidence="2" key="1">
    <citation type="journal article" date="2013" name="BMC Genomics">
        <title>Unscrambling butterfly oogenesis.</title>
        <authorList>
            <person name="Carter J.M."/>
            <person name="Baker S.C."/>
            <person name="Pink R."/>
            <person name="Carter D.R."/>
            <person name="Collins A."/>
            <person name="Tomlin J."/>
            <person name="Gibbs M."/>
            <person name="Breuker C.J."/>
        </authorList>
    </citation>
    <scope>NUCLEOTIDE SEQUENCE</scope>
    <source>
        <tissue evidence="2">Ovary</tissue>
    </source>
</reference>
<evidence type="ECO:0000313" key="2">
    <source>
        <dbReference type="EMBL" id="JAA82439.1"/>
    </source>
</evidence>